<keyword evidence="2" id="KW-1185">Reference proteome</keyword>
<dbReference type="AlphaFoldDB" id="A0A251VJ38"/>
<name>A0A251VJ38_HELAN</name>
<sequence>MTSYAPDDEEDQDDVDGELCIRDSEQALTLDFNNVIQARFCTIVFLHSFCLHEF</sequence>
<gene>
    <name evidence="1" type="ORF">HannXRQ_Chr02g0056961</name>
</gene>
<organism evidence="1 2">
    <name type="scientific">Helianthus annuus</name>
    <name type="common">Common sunflower</name>
    <dbReference type="NCBI Taxonomy" id="4232"/>
    <lineage>
        <taxon>Eukaryota</taxon>
        <taxon>Viridiplantae</taxon>
        <taxon>Streptophyta</taxon>
        <taxon>Embryophyta</taxon>
        <taxon>Tracheophyta</taxon>
        <taxon>Spermatophyta</taxon>
        <taxon>Magnoliopsida</taxon>
        <taxon>eudicotyledons</taxon>
        <taxon>Gunneridae</taxon>
        <taxon>Pentapetalae</taxon>
        <taxon>asterids</taxon>
        <taxon>campanulids</taxon>
        <taxon>Asterales</taxon>
        <taxon>Asteraceae</taxon>
        <taxon>Asteroideae</taxon>
        <taxon>Heliantheae alliance</taxon>
        <taxon>Heliantheae</taxon>
        <taxon>Helianthus</taxon>
    </lineage>
</organism>
<reference evidence="2" key="1">
    <citation type="journal article" date="2017" name="Nature">
        <title>The sunflower genome provides insights into oil metabolism, flowering and Asterid evolution.</title>
        <authorList>
            <person name="Badouin H."/>
            <person name="Gouzy J."/>
            <person name="Grassa C.J."/>
            <person name="Murat F."/>
            <person name="Staton S.E."/>
            <person name="Cottret L."/>
            <person name="Lelandais-Briere C."/>
            <person name="Owens G.L."/>
            <person name="Carrere S."/>
            <person name="Mayjonade B."/>
            <person name="Legrand L."/>
            <person name="Gill N."/>
            <person name="Kane N.C."/>
            <person name="Bowers J.E."/>
            <person name="Hubner S."/>
            <person name="Bellec A."/>
            <person name="Berard A."/>
            <person name="Berges H."/>
            <person name="Blanchet N."/>
            <person name="Boniface M.C."/>
            <person name="Brunel D."/>
            <person name="Catrice O."/>
            <person name="Chaidir N."/>
            <person name="Claudel C."/>
            <person name="Donnadieu C."/>
            <person name="Faraut T."/>
            <person name="Fievet G."/>
            <person name="Helmstetter N."/>
            <person name="King M."/>
            <person name="Knapp S.J."/>
            <person name="Lai Z."/>
            <person name="Le Paslier M.C."/>
            <person name="Lippi Y."/>
            <person name="Lorenzon L."/>
            <person name="Mandel J.R."/>
            <person name="Marage G."/>
            <person name="Marchand G."/>
            <person name="Marquand E."/>
            <person name="Bret-Mestries E."/>
            <person name="Morien E."/>
            <person name="Nambeesan S."/>
            <person name="Nguyen T."/>
            <person name="Pegot-Espagnet P."/>
            <person name="Pouilly N."/>
            <person name="Raftis F."/>
            <person name="Sallet E."/>
            <person name="Schiex T."/>
            <person name="Thomas J."/>
            <person name="Vandecasteele C."/>
            <person name="Vares D."/>
            <person name="Vear F."/>
            <person name="Vautrin S."/>
            <person name="Crespi M."/>
            <person name="Mangin B."/>
            <person name="Burke J.M."/>
            <person name="Salse J."/>
            <person name="Munos S."/>
            <person name="Vincourt P."/>
            <person name="Rieseberg L.H."/>
            <person name="Langlade N.B."/>
        </authorList>
    </citation>
    <scope>NUCLEOTIDE SEQUENCE [LARGE SCALE GENOMIC DNA]</scope>
    <source>
        <strain evidence="2">cv. SF193</strain>
    </source>
</reference>
<protein>
    <submittedName>
        <fullName evidence="1">Uncharacterized protein</fullName>
    </submittedName>
</protein>
<proteinExistence type="predicted"/>
<evidence type="ECO:0000313" key="2">
    <source>
        <dbReference type="Proteomes" id="UP000215914"/>
    </source>
</evidence>
<evidence type="ECO:0000313" key="1">
    <source>
        <dbReference type="EMBL" id="OTG35454.1"/>
    </source>
</evidence>
<dbReference type="InParanoid" id="A0A251VJ38"/>
<accession>A0A251VJ38</accession>
<dbReference type="Proteomes" id="UP000215914">
    <property type="component" value="Chromosome 2"/>
</dbReference>
<dbReference type="EMBL" id="CM007891">
    <property type="protein sequence ID" value="OTG35454.1"/>
    <property type="molecule type" value="Genomic_DNA"/>
</dbReference>